<dbReference type="PANTHER" id="PTHR35174:SF3">
    <property type="entry name" value="BLL7171 PROTEIN"/>
    <property type="match status" value="1"/>
</dbReference>
<evidence type="ECO:0000259" key="3">
    <source>
        <dbReference type="Pfam" id="PF03795"/>
    </source>
</evidence>
<organism evidence="4 5">
    <name type="scientific">Stieleria neptunia</name>
    <dbReference type="NCBI Taxonomy" id="2527979"/>
    <lineage>
        <taxon>Bacteria</taxon>
        <taxon>Pseudomonadati</taxon>
        <taxon>Planctomycetota</taxon>
        <taxon>Planctomycetia</taxon>
        <taxon>Pirellulales</taxon>
        <taxon>Pirellulaceae</taxon>
        <taxon>Stieleria</taxon>
    </lineage>
</organism>
<gene>
    <name evidence="4" type="ORF">Enr13x_22500</name>
</gene>
<dbReference type="KEGG" id="snep:Enr13x_22500"/>
<name>A0A518HNI4_9BACT</name>
<dbReference type="RefSeq" id="WP_145386043.1">
    <property type="nucleotide sequence ID" value="NZ_CP037423.1"/>
</dbReference>
<evidence type="ECO:0000313" key="5">
    <source>
        <dbReference type="Proteomes" id="UP000319004"/>
    </source>
</evidence>
<evidence type="ECO:0000256" key="2">
    <source>
        <dbReference type="SAM" id="MobiDB-lite"/>
    </source>
</evidence>
<dbReference type="InterPro" id="IPR005545">
    <property type="entry name" value="YCII"/>
</dbReference>
<protein>
    <submittedName>
        <fullName evidence="4">YCII-related domain protein</fullName>
    </submittedName>
</protein>
<evidence type="ECO:0000256" key="1">
    <source>
        <dbReference type="ARBA" id="ARBA00007689"/>
    </source>
</evidence>
<evidence type="ECO:0000313" key="4">
    <source>
        <dbReference type="EMBL" id="QDV42405.1"/>
    </source>
</evidence>
<dbReference type="Proteomes" id="UP000319004">
    <property type="component" value="Chromosome"/>
</dbReference>
<feature type="domain" description="YCII-related" evidence="3">
    <location>
        <begin position="1"/>
        <end position="111"/>
    </location>
</feature>
<dbReference type="Gene3D" id="3.30.70.1060">
    <property type="entry name" value="Dimeric alpha+beta barrel"/>
    <property type="match status" value="1"/>
</dbReference>
<accession>A0A518HNI4</accession>
<comment type="similarity">
    <text evidence="1">Belongs to the YciI family.</text>
</comment>
<dbReference type="AlphaFoldDB" id="A0A518HNI4"/>
<proteinExistence type="inferred from homology"/>
<dbReference type="EMBL" id="CP037423">
    <property type="protein sequence ID" value="QDV42405.1"/>
    <property type="molecule type" value="Genomic_DNA"/>
</dbReference>
<dbReference type="OrthoDB" id="9807535at2"/>
<dbReference type="SUPFAM" id="SSF54909">
    <property type="entry name" value="Dimeric alpha+beta barrel"/>
    <property type="match status" value="1"/>
</dbReference>
<sequence length="133" mass="14704">MKYMLLIYGDENCWTDDERRECMLESMTIADELQQQGKLISADPLHSVTTATSLRIRNGQKQITDGPFAETTEQLGGYYLIDVDDLDEAIGIAARLPPAKLGTVEIRPLFPKPDATADATATNNRSNETTPQS</sequence>
<reference evidence="4 5" key="1">
    <citation type="submission" date="2019-03" db="EMBL/GenBank/DDBJ databases">
        <title>Deep-cultivation of Planctomycetes and their phenomic and genomic characterization uncovers novel biology.</title>
        <authorList>
            <person name="Wiegand S."/>
            <person name="Jogler M."/>
            <person name="Boedeker C."/>
            <person name="Pinto D."/>
            <person name="Vollmers J."/>
            <person name="Rivas-Marin E."/>
            <person name="Kohn T."/>
            <person name="Peeters S.H."/>
            <person name="Heuer A."/>
            <person name="Rast P."/>
            <person name="Oberbeckmann S."/>
            <person name="Bunk B."/>
            <person name="Jeske O."/>
            <person name="Meyerdierks A."/>
            <person name="Storesund J.E."/>
            <person name="Kallscheuer N."/>
            <person name="Luecker S."/>
            <person name="Lage O.M."/>
            <person name="Pohl T."/>
            <person name="Merkel B.J."/>
            <person name="Hornburger P."/>
            <person name="Mueller R.-W."/>
            <person name="Bruemmer F."/>
            <person name="Labrenz M."/>
            <person name="Spormann A.M."/>
            <person name="Op den Camp H."/>
            <person name="Overmann J."/>
            <person name="Amann R."/>
            <person name="Jetten M.S.M."/>
            <person name="Mascher T."/>
            <person name="Medema M.H."/>
            <person name="Devos D.P."/>
            <person name="Kaster A.-K."/>
            <person name="Ovreas L."/>
            <person name="Rohde M."/>
            <person name="Galperin M.Y."/>
            <person name="Jogler C."/>
        </authorList>
    </citation>
    <scope>NUCLEOTIDE SEQUENCE [LARGE SCALE GENOMIC DNA]</scope>
    <source>
        <strain evidence="4 5">Enr13</strain>
    </source>
</reference>
<feature type="region of interest" description="Disordered" evidence="2">
    <location>
        <begin position="110"/>
        <end position="133"/>
    </location>
</feature>
<keyword evidence="5" id="KW-1185">Reference proteome</keyword>
<dbReference type="Pfam" id="PF03795">
    <property type="entry name" value="YCII"/>
    <property type="match status" value="1"/>
</dbReference>
<dbReference type="PANTHER" id="PTHR35174">
    <property type="entry name" value="BLL7171 PROTEIN-RELATED"/>
    <property type="match status" value="1"/>
</dbReference>
<dbReference type="InterPro" id="IPR011008">
    <property type="entry name" value="Dimeric_a/b-barrel"/>
</dbReference>
<feature type="compositionally biased region" description="Polar residues" evidence="2">
    <location>
        <begin position="123"/>
        <end position="133"/>
    </location>
</feature>